<name>A0A7M4FJY6_CROPO</name>
<dbReference type="GeneTree" id="ENSGT01150000287240"/>
<evidence type="ECO:0000313" key="2">
    <source>
        <dbReference type="Proteomes" id="UP000594220"/>
    </source>
</evidence>
<dbReference type="OMA" id="RWELSAK"/>
<proteinExistence type="predicted"/>
<dbReference type="AlphaFoldDB" id="A0A7M4FJY6"/>
<evidence type="ECO:0000313" key="1">
    <source>
        <dbReference type="Ensembl" id="ENSCPRP00005025278.1"/>
    </source>
</evidence>
<dbReference type="Ensembl" id="ENSCPRT00005029498.1">
    <property type="protein sequence ID" value="ENSCPRP00005025278.1"/>
    <property type="gene ID" value="ENSCPRG00005017526.1"/>
</dbReference>
<keyword evidence="2" id="KW-1185">Reference proteome</keyword>
<sequence>RDELCHCSDLCGPRALLAGWLAFPMACVLRCWASPALWLKVFAQVLRSNGLSPVWILWMRWCCVRDEPRLKLFPQSPHWKGFSPLCTSWCRTRLPLRLKLFPHSRQQYASSLACTRWCLASWASCFSPRCTCWCSAKSAGRWKHLRHSRHRNGLSSAWTPWCRMRLELTPKHRPHWSHWYRFSPLCTRWWLYSVELRLKLFLQTGQV</sequence>
<reference evidence="1" key="1">
    <citation type="submission" date="2025-08" db="UniProtKB">
        <authorList>
            <consortium name="Ensembl"/>
        </authorList>
    </citation>
    <scope>IDENTIFICATION</scope>
</reference>
<accession>A0A7M4FJY6</accession>
<protein>
    <submittedName>
        <fullName evidence="1">Uncharacterized protein</fullName>
    </submittedName>
</protein>
<dbReference type="Proteomes" id="UP000594220">
    <property type="component" value="Unplaced"/>
</dbReference>
<organism evidence="1 2">
    <name type="scientific">Crocodylus porosus</name>
    <name type="common">Saltwater crocodile</name>
    <name type="synonym">Estuarine crocodile</name>
    <dbReference type="NCBI Taxonomy" id="8502"/>
    <lineage>
        <taxon>Eukaryota</taxon>
        <taxon>Metazoa</taxon>
        <taxon>Chordata</taxon>
        <taxon>Craniata</taxon>
        <taxon>Vertebrata</taxon>
        <taxon>Euteleostomi</taxon>
        <taxon>Archelosauria</taxon>
        <taxon>Archosauria</taxon>
        <taxon>Crocodylia</taxon>
        <taxon>Longirostres</taxon>
        <taxon>Crocodylidae</taxon>
        <taxon>Crocodylus</taxon>
    </lineage>
</organism>
<reference evidence="1" key="2">
    <citation type="submission" date="2025-09" db="UniProtKB">
        <authorList>
            <consortium name="Ensembl"/>
        </authorList>
    </citation>
    <scope>IDENTIFICATION</scope>
</reference>